<accession>A0A0F5FV73</accession>
<feature type="transmembrane region" description="Helical" evidence="1">
    <location>
        <begin position="36"/>
        <end position="56"/>
    </location>
</feature>
<dbReference type="STRING" id="443610.VE25_09580"/>
<dbReference type="PATRIC" id="fig|443610.3.peg.82"/>
<comment type="caution">
    <text evidence="2">The sequence shown here is derived from an EMBL/GenBank/DDBJ whole genome shotgun (WGS) entry which is preliminary data.</text>
</comment>
<reference evidence="2 3" key="1">
    <citation type="submission" date="2015-03" db="EMBL/GenBank/DDBJ databases">
        <authorList>
            <person name="Hassan Y.I."/>
            <person name="Lepp D."/>
            <person name="Li X.-Z."/>
            <person name="Zhou T."/>
        </authorList>
    </citation>
    <scope>NUCLEOTIDE SEQUENCE [LARGE SCALE GENOMIC DNA]</scope>
    <source>
        <strain evidence="2 3">BD-c194</strain>
    </source>
</reference>
<dbReference type="AlphaFoldDB" id="A0A0F5FV73"/>
<organism evidence="2 3">
    <name type="scientific">Devosia geojensis</name>
    <dbReference type="NCBI Taxonomy" id="443610"/>
    <lineage>
        <taxon>Bacteria</taxon>
        <taxon>Pseudomonadati</taxon>
        <taxon>Pseudomonadota</taxon>
        <taxon>Alphaproteobacteria</taxon>
        <taxon>Hyphomicrobiales</taxon>
        <taxon>Devosiaceae</taxon>
        <taxon>Devosia</taxon>
    </lineage>
</organism>
<keyword evidence="1" id="KW-0812">Transmembrane</keyword>
<evidence type="ECO:0000313" key="3">
    <source>
        <dbReference type="Proteomes" id="UP000033632"/>
    </source>
</evidence>
<protein>
    <submittedName>
        <fullName evidence="2">Uncharacterized protein</fullName>
    </submittedName>
</protein>
<evidence type="ECO:0000256" key="1">
    <source>
        <dbReference type="SAM" id="Phobius"/>
    </source>
</evidence>
<sequence length="335" mass="35819">MRDWIFGSAQVLALAALCAIGAELLAAYSDSTGDIGAILFALVFFMALYGAPALLVRELARRFGWGWPSLLMLCAALGILQACIIDQSMFADQYGGYAGWQENRSATFIAPLGISAYNAYNFIVGHIIFSFAGPMAVAEAWWPKRAEAPWLRPFGTIVAAISYVGSAALIISDPGSQSASQTQLVVSWLLVAACFLAAVLIGRRKVGARSIPTGRMNPFVVLAMTFAVAVPGNFAEGWIGVAVGLGSAIIILGMIIRIRKRDVWTVRHSAAVALGYLLSRGVLAFTYFPLVGEVEPLPKYLHNIGMLAIVLTAGFFAFKVGGLRDNPDTVGERAH</sequence>
<keyword evidence="1" id="KW-1133">Transmembrane helix</keyword>
<feature type="transmembrane region" description="Helical" evidence="1">
    <location>
        <begin position="154"/>
        <end position="172"/>
    </location>
</feature>
<name>A0A0F5FV73_9HYPH</name>
<feature type="transmembrane region" description="Helical" evidence="1">
    <location>
        <begin position="300"/>
        <end position="318"/>
    </location>
</feature>
<feature type="transmembrane region" description="Helical" evidence="1">
    <location>
        <begin position="68"/>
        <end position="90"/>
    </location>
</feature>
<feature type="transmembrane region" description="Helical" evidence="1">
    <location>
        <begin position="238"/>
        <end position="258"/>
    </location>
</feature>
<feature type="transmembrane region" description="Helical" evidence="1">
    <location>
        <begin position="214"/>
        <end position="232"/>
    </location>
</feature>
<feature type="transmembrane region" description="Helical" evidence="1">
    <location>
        <begin position="184"/>
        <end position="202"/>
    </location>
</feature>
<keyword evidence="1" id="KW-0472">Membrane</keyword>
<proteinExistence type="predicted"/>
<evidence type="ECO:0000313" key="2">
    <source>
        <dbReference type="EMBL" id="KKB12062.1"/>
    </source>
</evidence>
<dbReference type="EMBL" id="JZEX01000097">
    <property type="protein sequence ID" value="KKB12062.1"/>
    <property type="molecule type" value="Genomic_DNA"/>
</dbReference>
<feature type="transmembrane region" description="Helical" evidence="1">
    <location>
        <begin position="270"/>
        <end position="288"/>
    </location>
</feature>
<dbReference type="Proteomes" id="UP000033632">
    <property type="component" value="Unassembled WGS sequence"/>
</dbReference>
<gene>
    <name evidence="2" type="ORF">VE25_09580</name>
</gene>
<keyword evidence="3" id="KW-1185">Reference proteome</keyword>